<dbReference type="EMBL" id="WRXO01000013">
    <property type="protein sequence ID" value="MVT44845.1"/>
    <property type="molecule type" value="Genomic_DNA"/>
</dbReference>
<keyword evidence="2" id="KW-1185">Reference proteome</keyword>
<evidence type="ECO:0000313" key="1">
    <source>
        <dbReference type="EMBL" id="MVT44845.1"/>
    </source>
</evidence>
<gene>
    <name evidence="1" type="ORF">GO495_29910</name>
</gene>
<proteinExistence type="predicted"/>
<dbReference type="AlphaFoldDB" id="A0A6N8JHR5"/>
<accession>A0A6N8JHR5</accession>
<comment type="caution">
    <text evidence="1">The sequence shown here is derived from an EMBL/GenBank/DDBJ whole genome shotgun (WGS) entry which is preliminary data.</text>
</comment>
<organism evidence="1 2">
    <name type="scientific">Chitinophaga oryziterrae</name>
    <dbReference type="NCBI Taxonomy" id="1031224"/>
    <lineage>
        <taxon>Bacteria</taxon>
        <taxon>Pseudomonadati</taxon>
        <taxon>Bacteroidota</taxon>
        <taxon>Chitinophagia</taxon>
        <taxon>Chitinophagales</taxon>
        <taxon>Chitinophagaceae</taxon>
        <taxon>Chitinophaga</taxon>
    </lineage>
</organism>
<dbReference type="OrthoDB" id="679568at2"/>
<name>A0A6N8JHR5_9BACT</name>
<protein>
    <recommendedName>
        <fullName evidence="3">Arm DNA-binding domain-containing protein</fullName>
    </recommendedName>
</protein>
<dbReference type="Proteomes" id="UP000468388">
    <property type="component" value="Unassembled WGS sequence"/>
</dbReference>
<sequence>MNIQQTLNKKGHKIHFYYDLAHGPGQRPTTYIFIYAKPNSQERKNFNEETLKIPETKKSQLTIEQRAIGTSIIPAHKFKANFIEYFEEYIKLNKREGN</sequence>
<dbReference type="RefSeq" id="WP_157303633.1">
    <property type="nucleotide sequence ID" value="NZ_BAAAZB010000005.1"/>
</dbReference>
<reference evidence="1 2" key="1">
    <citation type="submission" date="2019-12" db="EMBL/GenBank/DDBJ databases">
        <title>The draft genomic sequence of strain Chitinophaga oryziterrae JCM 16595.</title>
        <authorList>
            <person name="Zhang X."/>
        </authorList>
    </citation>
    <scope>NUCLEOTIDE SEQUENCE [LARGE SCALE GENOMIC DNA]</scope>
    <source>
        <strain evidence="1 2">JCM 16595</strain>
    </source>
</reference>
<evidence type="ECO:0000313" key="2">
    <source>
        <dbReference type="Proteomes" id="UP000468388"/>
    </source>
</evidence>
<evidence type="ECO:0008006" key="3">
    <source>
        <dbReference type="Google" id="ProtNLM"/>
    </source>
</evidence>